<name>D8WNB9_ECOLX</name>
<dbReference type="EMBL" id="GU220362">
    <property type="protein sequence ID" value="ADJ19216.1"/>
    <property type="molecule type" value="Genomic_DNA"/>
</dbReference>
<dbReference type="RefSeq" id="WP_033865593.1">
    <property type="nucleotide sequence ID" value="NZ_CP071263.1"/>
</dbReference>
<evidence type="ECO:0000313" key="1">
    <source>
        <dbReference type="EMBL" id="ADJ19216.1"/>
    </source>
</evidence>
<reference evidence="1" key="1">
    <citation type="journal article" date="2010" name="Carbohydr. Res.">
        <title>Structural and genetic characterization of the O-antigen of Escherichia coli O161 containing a derivative of a higher acidic diamino sugar, legionaminic acid.</title>
        <authorList>
            <person name="Li X."/>
            <person name="Perepelov A.V."/>
            <person name="Wang Q."/>
            <person name="Senchenkova S.N."/>
            <person name="Liu B."/>
            <person name="Shevelev S.D."/>
            <person name="Guo X."/>
            <person name="Shashkov A.S."/>
            <person name="Chen W."/>
            <person name="Wang L."/>
            <person name="Knirel Y.A."/>
        </authorList>
    </citation>
    <scope>NUCLEOTIDE SEQUENCE</scope>
</reference>
<gene>
    <name evidence="1" type="primary">weiK</name>
</gene>
<accession>D8WNB9</accession>
<sequence length="317" mass="37331">MLQKTNKKGFQLALVESLLQLKTLDSYSGNNKNNIHLFVRLNGEQKNEEEILNFIKPRACHYSSVQFVSIRRNDKFSLLFNILKLRLFLFCKRKVILIIGDPRALWMNMISSFKNVHDVIYLEDGMSTVLFYQTFKPKYPHKHYKLVTRLKLDGNAFLSLIPLEVKKNTVMRIDNDVALFIGMPMIENNALSKKKYLSYLHKIIMSLKNMKITKFYYAPHRYENENNFYLYENLGFHMLDTDCAIEDYLNSKNIIPAVYASFYSTALLQIDTLFYGVSVICYVINVEELNYDFRNPALYAYEYYNKTPSIIKVDLHD</sequence>
<dbReference type="AlphaFoldDB" id="D8WNB9"/>
<proteinExistence type="predicted"/>
<organism evidence="1">
    <name type="scientific">Escherichia coli</name>
    <dbReference type="NCBI Taxonomy" id="562"/>
    <lineage>
        <taxon>Bacteria</taxon>
        <taxon>Pseudomonadati</taxon>
        <taxon>Pseudomonadota</taxon>
        <taxon>Gammaproteobacteria</taxon>
        <taxon>Enterobacterales</taxon>
        <taxon>Enterobacteriaceae</taxon>
        <taxon>Escherichia</taxon>
    </lineage>
</organism>
<protein>
    <submittedName>
        <fullName evidence="1">WeiK</fullName>
    </submittedName>
</protein>